<reference evidence="2 3" key="1">
    <citation type="journal article" date="2024" name="Ann. Entomol. Soc. Am.">
        <title>Genomic analyses of the southern and eastern yellowjacket wasps (Hymenoptera: Vespidae) reveal evolutionary signatures of social life.</title>
        <authorList>
            <person name="Catto M.A."/>
            <person name="Caine P.B."/>
            <person name="Orr S.E."/>
            <person name="Hunt B.G."/>
            <person name="Goodisman M.A.D."/>
        </authorList>
    </citation>
    <scope>NUCLEOTIDE SEQUENCE [LARGE SCALE GENOMIC DNA]</scope>
    <source>
        <strain evidence="2">232</strain>
        <tissue evidence="2">Head and thorax</tissue>
    </source>
</reference>
<proteinExistence type="predicted"/>
<dbReference type="EMBL" id="JAYRBN010000027">
    <property type="protein sequence ID" value="KAL2749581.1"/>
    <property type="molecule type" value="Genomic_DNA"/>
</dbReference>
<accession>A0ABD2CX25</accession>
<feature type="compositionally biased region" description="Acidic residues" evidence="1">
    <location>
        <begin position="33"/>
        <end position="51"/>
    </location>
</feature>
<name>A0ABD2CX25_VESMC</name>
<evidence type="ECO:0000313" key="2">
    <source>
        <dbReference type="EMBL" id="KAL2749581.1"/>
    </source>
</evidence>
<feature type="region of interest" description="Disordered" evidence="1">
    <location>
        <begin position="31"/>
        <end position="59"/>
    </location>
</feature>
<evidence type="ECO:0000256" key="1">
    <source>
        <dbReference type="SAM" id="MobiDB-lite"/>
    </source>
</evidence>
<comment type="caution">
    <text evidence="2">The sequence shown here is derived from an EMBL/GenBank/DDBJ whole genome shotgun (WGS) entry which is preliminary data.</text>
</comment>
<dbReference type="AlphaFoldDB" id="A0ABD2CX25"/>
<sequence length="59" mass="6906">MPASSSTGYFLYSSYSPMQNLIKRREISRALDEEQQQEEVEEEEEEEEGESEWTAVEIT</sequence>
<dbReference type="Proteomes" id="UP001607303">
    <property type="component" value="Unassembled WGS sequence"/>
</dbReference>
<keyword evidence="3" id="KW-1185">Reference proteome</keyword>
<evidence type="ECO:0000313" key="3">
    <source>
        <dbReference type="Proteomes" id="UP001607303"/>
    </source>
</evidence>
<protein>
    <submittedName>
        <fullName evidence="2">Uncharacterized protein</fullName>
    </submittedName>
</protein>
<gene>
    <name evidence="2" type="ORF">V1477_002521</name>
</gene>
<organism evidence="2 3">
    <name type="scientific">Vespula maculifrons</name>
    <name type="common">Eastern yellow jacket</name>
    <name type="synonym">Wasp</name>
    <dbReference type="NCBI Taxonomy" id="7453"/>
    <lineage>
        <taxon>Eukaryota</taxon>
        <taxon>Metazoa</taxon>
        <taxon>Ecdysozoa</taxon>
        <taxon>Arthropoda</taxon>
        <taxon>Hexapoda</taxon>
        <taxon>Insecta</taxon>
        <taxon>Pterygota</taxon>
        <taxon>Neoptera</taxon>
        <taxon>Endopterygota</taxon>
        <taxon>Hymenoptera</taxon>
        <taxon>Apocrita</taxon>
        <taxon>Aculeata</taxon>
        <taxon>Vespoidea</taxon>
        <taxon>Vespidae</taxon>
        <taxon>Vespinae</taxon>
        <taxon>Vespula</taxon>
    </lineage>
</organism>